<evidence type="ECO:0000259" key="3">
    <source>
        <dbReference type="Pfam" id="PF00561"/>
    </source>
</evidence>
<dbReference type="Gene3D" id="3.40.50.1820">
    <property type="entry name" value="alpha/beta hydrolase"/>
    <property type="match status" value="1"/>
</dbReference>
<proteinExistence type="inferred from homology"/>
<dbReference type="PANTHER" id="PTHR43248">
    <property type="entry name" value="2-SUCCINYL-6-HYDROXY-2,4-CYCLOHEXADIENE-1-CARBOXYLATE SYNTHASE"/>
    <property type="match status" value="1"/>
</dbReference>
<dbReference type="EMBL" id="AMGV01000002">
    <property type="protein sequence ID" value="KEF60464.1"/>
    <property type="molecule type" value="Genomic_DNA"/>
</dbReference>
<dbReference type="PANTHER" id="PTHR43248:SF25">
    <property type="entry name" value="AB HYDROLASE-1 DOMAIN-CONTAINING PROTEIN-RELATED"/>
    <property type="match status" value="1"/>
</dbReference>
<evidence type="ECO:0000256" key="1">
    <source>
        <dbReference type="ARBA" id="ARBA00010088"/>
    </source>
</evidence>
<name>A0A072PK31_9EURO</name>
<dbReference type="InterPro" id="IPR029058">
    <property type="entry name" value="AB_hydrolase_fold"/>
</dbReference>
<dbReference type="InterPro" id="IPR013595">
    <property type="entry name" value="Pept_S33_TAP-like_C"/>
</dbReference>
<dbReference type="InterPro" id="IPR051601">
    <property type="entry name" value="Serine_prot/Carboxylest_S33"/>
</dbReference>
<comment type="caution">
    <text evidence="5">The sequence shown here is derived from an EMBL/GenBank/DDBJ whole genome shotgun (WGS) entry which is preliminary data.</text>
</comment>
<dbReference type="OrthoDB" id="425534at2759"/>
<dbReference type="Pfam" id="PF08386">
    <property type="entry name" value="Abhydrolase_4"/>
    <property type="match status" value="1"/>
</dbReference>
<keyword evidence="6" id="KW-1185">Reference proteome</keyword>
<evidence type="ECO:0000259" key="4">
    <source>
        <dbReference type="Pfam" id="PF08386"/>
    </source>
</evidence>
<evidence type="ECO:0000256" key="2">
    <source>
        <dbReference type="ARBA" id="ARBA00022801"/>
    </source>
</evidence>
<dbReference type="Pfam" id="PF00561">
    <property type="entry name" value="Abhydrolase_1"/>
    <property type="match status" value="1"/>
</dbReference>
<dbReference type="HOGENOM" id="CLU_013364_5_0_1"/>
<feature type="domain" description="AB hydrolase-1" evidence="3">
    <location>
        <begin position="7"/>
        <end position="159"/>
    </location>
</feature>
<accession>A0A072PK31</accession>
<feature type="domain" description="Peptidase S33 tripeptidyl aminopeptidase-like C-terminal" evidence="4">
    <location>
        <begin position="293"/>
        <end position="388"/>
    </location>
</feature>
<organism evidence="5 6">
    <name type="scientific">Exophiala aquamarina CBS 119918</name>
    <dbReference type="NCBI Taxonomy" id="1182545"/>
    <lineage>
        <taxon>Eukaryota</taxon>
        <taxon>Fungi</taxon>
        <taxon>Dikarya</taxon>
        <taxon>Ascomycota</taxon>
        <taxon>Pezizomycotina</taxon>
        <taxon>Eurotiomycetes</taxon>
        <taxon>Chaetothyriomycetidae</taxon>
        <taxon>Chaetothyriales</taxon>
        <taxon>Herpotrichiellaceae</taxon>
        <taxon>Exophiala</taxon>
    </lineage>
</organism>
<comment type="similarity">
    <text evidence="1">Belongs to the peptidase S33 family.</text>
</comment>
<dbReference type="RefSeq" id="XP_013263054.1">
    <property type="nucleotide sequence ID" value="XM_013407600.1"/>
</dbReference>
<dbReference type="Proteomes" id="UP000027920">
    <property type="component" value="Unassembled WGS sequence"/>
</dbReference>
<keyword evidence="2" id="KW-0378">Hydrolase</keyword>
<dbReference type="STRING" id="1182545.A0A072PK31"/>
<dbReference type="VEuPathDB" id="FungiDB:A1O9_02025"/>
<dbReference type="SUPFAM" id="SSF53474">
    <property type="entry name" value="alpha/beta-Hydrolases"/>
    <property type="match status" value="1"/>
</dbReference>
<protein>
    <submittedName>
        <fullName evidence="5">Uncharacterized protein</fullName>
    </submittedName>
</protein>
<reference evidence="5 6" key="1">
    <citation type="submission" date="2013-03" db="EMBL/GenBank/DDBJ databases">
        <title>The Genome Sequence of Exophiala aquamarina CBS 119918.</title>
        <authorList>
            <consortium name="The Broad Institute Genomics Platform"/>
            <person name="Cuomo C."/>
            <person name="de Hoog S."/>
            <person name="Gorbushina A."/>
            <person name="Walker B."/>
            <person name="Young S.K."/>
            <person name="Zeng Q."/>
            <person name="Gargeya S."/>
            <person name="Fitzgerald M."/>
            <person name="Haas B."/>
            <person name="Abouelleil A."/>
            <person name="Allen A.W."/>
            <person name="Alvarado L."/>
            <person name="Arachchi H.M."/>
            <person name="Berlin A.M."/>
            <person name="Chapman S.B."/>
            <person name="Gainer-Dewar J."/>
            <person name="Goldberg J."/>
            <person name="Griggs A."/>
            <person name="Gujja S."/>
            <person name="Hansen M."/>
            <person name="Howarth C."/>
            <person name="Imamovic A."/>
            <person name="Ireland A."/>
            <person name="Larimer J."/>
            <person name="McCowan C."/>
            <person name="Murphy C."/>
            <person name="Pearson M."/>
            <person name="Poon T.W."/>
            <person name="Priest M."/>
            <person name="Roberts A."/>
            <person name="Saif S."/>
            <person name="Shea T."/>
            <person name="Sisk P."/>
            <person name="Sykes S."/>
            <person name="Wortman J."/>
            <person name="Nusbaum C."/>
            <person name="Birren B."/>
        </authorList>
    </citation>
    <scope>NUCLEOTIDE SEQUENCE [LARGE SCALE GENOMIC DNA]</scope>
    <source>
        <strain evidence="5 6">CBS 119918</strain>
    </source>
</reference>
<dbReference type="AlphaFoldDB" id="A0A072PK31"/>
<evidence type="ECO:0000313" key="6">
    <source>
        <dbReference type="Proteomes" id="UP000027920"/>
    </source>
</evidence>
<dbReference type="InterPro" id="IPR000073">
    <property type="entry name" value="AB_hydrolase_1"/>
</dbReference>
<evidence type="ECO:0000313" key="5">
    <source>
        <dbReference type="EMBL" id="KEF60464.1"/>
    </source>
</evidence>
<dbReference type="GO" id="GO:0016787">
    <property type="term" value="F:hydrolase activity"/>
    <property type="evidence" value="ECO:0007669"/>
    <property type="project" value="UniProtKB-KW"/>
</dbReference>
<sequence length="443" mass="47569">MESILGEHFNFISFDPRGVNFTLPFSCYDDTEQAPNSALGNSSDVALGQSYAIGTEVALQCQRTNNQTSALLGTAYVARDIIRIVDALGEDGLLKYWGFSYGTLLGATVATMFPEKMDRVVLDGVANAKEYYAGWEPQSLTDLDAVVEGFYSGCIKSPSTCALASENATLESISMKVEKLLESLKYEPMVMISDHSSELITYDSVKTRMFSLFYAPKNWPLLAGALQGLIDKDPNQWNAIGGGSGDQSDPTPLALFGIRCGESAFRTHNFSSLAPLLEEVANVSKWGGLDFGASNNIQCSQWLVTAKEIYRGNWGIRTNHPVLVIGNTYDPVTPLVSARNVSESFPGSVVLEHRGYGHTSLGQPSLCTARAVRAYFTNGTLPSNGTICEASVPLFSNVTVASVLQPLNGNGTGRGIARRDAANEEALLRALQSLSSGVVGPAL</sequence>
<dbReference type="GeneID" id="25276970"/>
<gene>
    <name evidence="5" type="ORF">A1O9_02025</name>
</gene>